<protein>
    <submittedName>
        <fullName evidence="3">Uncharacterized protein</fullName>
    </submittedName>
</protein>
<accession>A0A7J5Z9I2</accession>
<feature type="chain" id="PRO_5029666993" evidence="2">
    <location>
        <begin position="23"/>
        <end position="207"/>
    </location>
</feature>
<dbReference type="AlphaFoldDB" id="A0A7J5Z9I2"/>
<name>A0A7J5Z9I2_DISMA</name>
<keyword evidence="4" id="KW-1185">Reference proteome</keyword>
<dbReference type="EMBL" id="JAAKFY010000004">
    <property type="protein sequence ID" value="KAF3858336.1"/>
    <property type="molecule type" value="Genomic_DNA"/>
</dbReference>
<feature type="signal peptide" evidence="2">
    <location>
        <begin position="1"/>
        <end position="22"/>
    </location>
</feature>
<feature type="compositionally biased region" description="Basic and acidic residues" evidence="1">
    <location>
        <begin position="52"/>
        <end position="61"/>
    </location>
</feature>
<evidence type="ECO:0000313" key="4">
    <source>
        <dbReference type="Proteomes" id="UP000518266"/>
    </source>
</evidence>
<feature type="region of interest" description="Disordered" evidence="1">
    <location>
        <begin position="28"/>
        <end position="70"/>
    </location>
</feature>
<evidence type="ECO:0000256" key="2">
    <source>
        <dbReference type="SAM" id="SignalP"/>
    </source>
</evidence>
<sequence>MGLGLMMTPSLIQMMVMRLLLSATVHKHRLQEDRGQKREEEWKKRGGGAVSPHRDQHRDIVPKPTNKKAGEMRSHEYADKVCTLGSFNHSGVRVKVFYTVSNGEKTMCLYVYYKQDRGSKTGPSLPTLLIQSEEESRAFGNKMEEGEALIMAPHIPESERSAWRPQQMTAAAFPSLMRMLLVVEMVSGEDSQKGGRGRYGMEMSRGT</sequence>
<keyword evidence="2" id="KW-0732">Signal</keyword>
<reference evidence="3 4" key="1">
    <citation type="submission" date="2020-03" db="EMBL/GenBank/DDBJ databases">
        <title>Dissostichus mawsoni Genome sequencing and assembly.</title>
        <authorList>
            <person name="Park H."/>
        </authorList>
    </citation>
    <scope>NUCLEOTIDE SEQUENCE [LARGE SCALE GENOMIC DNA]</scope>
    <source>
        <strain evidence="3">DM0001</strain>
        <tissue evidence="3">Muscle</tissue>
    </source>
</reference>
<gene>
    <name evidence="3" type="ORF">F7725_011537</name>
</gene>
<comment type="caution">
    <text evidence="3">The sequence shown here is derived from an EMBL/GenBank/DDBJ whole genome shotgun (WGS) entry which is preliminary data.</text>
</comment>
<evidence type="ECO:0000256" key="1">
    <source>
        <dbReference type="SAM" id="MobiDB-lite"/>
    </source>
</evidence>
<organism evidence="3 4">
    <name type="scientific">Dissostichus mawsoni</name>
    <name type="common">Antarctic cod</name>
    <dbReference type="NCBI Taxonomy" id="36200"/>
    <lineage>
        <taxon>Eukaryota</taxon>
        <taxon>Metazoa</taxon>
        <taxon>Chordata</taxon>
        <taxon>Craniata</taxon>
        <taxon>Vertebrata</taxon>
        <taxon>Euteleostomi</taxon>
        <taxon>Actinopterygii</taxon>
        <taxon>Neopterygii</taxon>
        <taxon>Teleostei</taxon>
        <taxon>Neoteleostei</taxon>
        <taxon>Acanthomorphata</taxon>
        <taxon>Eupercaria</taxon>
        <taxon>Perciformes</taxon>
        <taxon>Notothenioidei</taxon>
        <taxon>Nototheniidae</taxon>
        <taxon>Dissostichus</taxon>
    </lineage>
</organism>
<feature type="compositionally biased region" description="Basic and acidic residues" evidence="1">
    <location>
        <begin position="30"/>
        <end position="44"/>
    </location>
</feature>
<dbReference type="Proteomes" id="UP000518266">
    <property type="component" value="Unassembled WGS sequence"/>
</dbReference>
<evidence type="ECO:0000313" key="3">
    <source>
        <dbReference type="EMBL" id="KAF3858336.1"/>
    </source>
</evidence>
<proteinExistence type="predicted"/>